<dbReference type="eggNOG" id="COG0027">
    <property type="taxonomic scope" value="Bacteria"/>
</dbReference>
<dbReference type="Gene3D" id="3.40.50.20">
    <property type="match status" value="1"/>
</dbReference>
<feature type="binding site" evidence="7">
    <location>
        <begin position="368"/>
        <end position="369"/>
    </location>
    <ligand>
        <name>N(1)-(5-phospho-beta-D-ribosyl)glycinamide</name>
        <dbReference type="ChEBI" id="CHEBI:143788"/>
    </ligand>
</feature>
<dbReference type="UniPathway" id="UPA00074">
    <property type="reaction ID" value="UER00127"/>
</dbReference>
<comment type="caution">
    <text evidence="9">The sequence shown here is derived from an EMBL/GenBank/DDBJ whole genome shotgun (WGS) entry which is preliminary data.</text>
</comment>
<comment type="similarity">
    <text evidence="7">Belongs to the PurK/PurT family.</text>
</comment>
<evidence type="ECO:0000259" key="8">
    <source>
        <dbReference type="PROSITE" id="PS50975"/>
    </source>
</evidence>
<dbReference type="Gene3D" id="3.30.470.20">
    <property type="entry name" value="ATP-grasp fold, B domain"/>
    <property type="match status" value="1"/>
</dbReference>
<feature type="binding site" evidence="7">
    <location>
        <position position="85"/>
    </location>
    <ligand>
        <name>N(1)-(5-phospho-beta-D-ribosyl)glycinamide</name>
        <dbReference type="ChEBI" id="CHEBI:143788"/>
    </ligand>
</feature>
<evidence type="ECO:0000256" key="5">
    <source>
        <dbReference type="ARBA" id="ARBA00022840"/>
    </source>
</evidence>
<dbReference type="InterPro" id="IPR005479">
    <property type="entry name" value="CPAse_ATP-bd"/>
</dbReference>
<dbReference type="HOGENOM" id="CLU_011534_1_3_6"/>
<dbReference type="InterPro" id="IPR011761">
    <property type="entry name" value="ATP-grasp"/>
</dbReference>
<keyword evidence="6 7" id="KW-0460">Magnesium</keyword>
<reference evidence="9 10" key="1">
    <citation type="submission" date="2011-01" db="EMBL/GenBank/DDBJ databases">
        <authorList>
            <person name="Weinstock G."/>
            <person name="Sodergren E."/>
            <person name="Clifton S."/>
            <person name="Fulton L."/>
            <person name="Fulton B."/>
            <person name="Courtney L."/>
            <person name="Fronick C."/>
            <person name="Harrison M."/>
            <person name="Strong C."/>
            <person name="Farmer C."/>
            <person name="Delahaunty K."/>
            <person name="Markovic C."/>
            <person name="Hall O."/>
            <person name="Minx P."/>
            <person name="Tomlinson C."/>
            <person name="Mitreva M."/>
            <person name="Hou S."/>
            <person name="Chen J."/>
            <person name="Wollam A."/>
            <person name="Pepin K.H."/>
            <person name="Johnson M."/>
            <person name="Bhonagiri V."/>
            <person name="Zhang X."/>
            <person name="Suruliraj S."/>
            <person name="Warren W."/>
            <person name="Chinwalla A."/>
            <person name="Mardis E.R."/>
            <person name="Wilson R.K."/>
        </authorList>
    </citation>
    <scope>NUCLEOTIDE SEQUENCE [LARGE SCALE GENOMIC DNA]</scope>
    <source>
        <strain evidence="10">DSM 22608 / JCM 16073 / KCTC 15190 / YIT 12066</strain>
    </source>
</reference>
<keyword evidence="1 7" id="KW-0436">Ligase</keyword>
<evidence type="ECO:0000256" key="3">
    <source>
        <dbReference type="ARBA" id="ARBA00022741"/>
    </source>
</evidence>
<dbReference type="PROSITE" id="PS50975">
    <property type="entry name" value="ATP_GRASP"/>
    <property type="match status" value="1"/>
</dbReference>
<dbReference type="Gene3D" id="3.30.1490.20">
    <property type="entry name" value="ATP-grasp fold, A domain"/>
    <property type="match status" value="1"/>
</dbReference>
<feature type="binding site" evidence="7">
    <location>
        <position position="207"/>
    </location>
    <ligand>
        <name>ATP</name>
        <dbReference type="ChEBI" id="CHEBI:30616"/>
    </ligand>
</feature>
<keyword evidence="10" id="KW-1185">Reference proteome</keyword>
<evidence type="ECO:0000256" key="1">
    <source>
        <dbReference type="ARBA" id="ARBA00022598"/>
    </source>
</evidence>
<dbReference type="GO" id="GO:0005829">
    <property type="term" value="C:cytosol"/>
    <property type="evidence" value="ECO:0007669"/>
    <property type="project" value="TreeGrafter"/>
</dbReference>
<proteinExistence type="inferred from homology"/>
<dbReference type="PROSITE" id="PS00866">
    <property type="entry name" value="CPSASE_1"/>
    <property type="match status" value="1"/>
</dbReference>
<evidence type="ECO:0000256" key="2">
    <source>
        <dbReference type="ARBA" id="ARBA00022723"/>
    </source>
</evidence>
<dbReference type="EC" id="6.3.1.21" evidence="7"/>
<evidence type="ECO:0000256" key="6">
    <source>
        <dbReference type="ARBA" id="ARBA00022842"/>
    </source>
</evidence>
<dbReference type="EMBL" id="AEVO01000150">
    <property type="protein sequence ID" value="EFY06139.1"/>
    <property type="molecule type" value="Genomic_DNA"/>
</dbReference>
<dbReference type="PANTHER" id="PTHR43055">
    <property type="entry name" value="FORMATE-DEPENDENT PHOSPHORIBOSYLGLYCINAMIDE FORMYLTRANSFERASE"/>
    <property type="match status" value="1"/>
</dbReference>
<comment type="pathway">
    <text evidence="7">Purine metabolism; IMP biosynthesis via de novo pathway; N(2)-formyl-N(1)-(5-phospho-D-ribosyl)glycinamide from N(1)-(5-phospho-D-ribosyl)glycinamide (formate route): step 1/1.</text>
</comment>
<dbReference type="AlphaFoldDB" id="E8LMW3"/>
<dbReference type="Pfam" id="PF02222">
    <property type="entry name" value="ATP-grasp"/>
    <property type="match status" value="1"/>
</dbReference>
<keyword evidence="4 7" id="KW-0658">Purine biosynthesis</keyword>
<dbReference type="SUPFAM" id="SSF56059">
    <property type="entry name" value="Glutathione synthetase ATP-binding domain-like"/>
    <property type="match status" value="1"/>
</dbReference>
<feature type="binding site" evidence="7">
    <location>
        <position position="271"/>
    </location>
    <ligand>
        <name>Mg(2+)</name>
        <dbReference type="ChEBI" id="CHEBI:18420"/>
    </ligand>
</feature>
<feature type="binding site" evidence="7">
    <location>
        <position position="159"/>
    </location>
    <ligand>
        <name>ATP</name>
        <dbReference type="ChEBI" id="CHEBI:30616"/>
    </ligand>
</feature>
<keyword evidence="9" id="KW-0808">Transferase</keyword>
<feature type="binding site" evidence="7">
    <location>
        <position position="118"/>
    </location>
    <ligand>
        <name>ATP</name>
        <dbReference type="ChEBI" id="CHEBI:30616"/>
    </ligand>
</feature>
<feature type="domain" description="ATP-grasp" evidence="8">
    <location>
        <begin position="123"/>
        <end position="312"/>
    </location>
</feature>
<gene>
    <name evidence="7 9" type="primary">purT</name>
    <name evidence="9" type="ORF">HMPREF9444_02111</name>
</gene>
<dbReference type="InterPro" id="IPR003135">
    <property type="entry name" value="ATP-grasp_carboxylate-amine"/>
</dbReference>
<dbReference type="InterPro" id="IPR048740">
    <property type="entry name" value="PurT_C"/>
</dbReference>
<dbReference type="GO" id="GO:0000287">
    <property type="term" value="F:magnesium ion binding"/>
    <property type="evidence" value="ECO:0007669"/>
    <property type="project" value="UniProtKB-UniRule"/>
</dbReference>
<evidence type="ECO:0000313" key="10">
    <source>
        <dbReference type="Proteomes" id="UP000018458"/>
    </source>
</evidence>
<protein>
    <recommendedName>
        <fullName evidence="7">Formate-dependent phosphoribosylglycinamide formyltransferase</fullName>
        <ecNumber evidence="7">6.3.1.21</ecNumber>
    </recommendedName>
    <alternativeName>
        <fullName evidence="7">5'-phosphoribosylglycinamide transformylase 2</fullName>
    </alternativeName>
    <alternativeName>
        <fullName evidence="7">Formate-dependent GAR transformylase</fullName>
    </alternativeName>
    <alternativeName>
        <fullName evidence="7">GAR transformylase 2</fullName>
        <shortName evidence="7">GART 2</shortName>
    </alternativeName>
    <alternativeName>
        <fullName evidence="7">Non-folate glycinamide ribonucleotide transformylase</fullName>
    </alternativeName>
    <alternativeName>
        <fullName evidence="7">Phosphoribosylglycinamide formyltransferase 2</fullName>
    </alternativeName>
</protein>
<feature type="binding site" evidence="7">
    <location>
        <begin position="164"/>
        <end position="169"/>
    </location>
    <ligand>
        <name>ATP</name>
        <dbReference type="ChEBI" id="CHEBI:30616"/>
    </ligand>
</feature>
<accession>E8LMW3</accession>
<feature type="binding site" evidence="7">
    <location>
        <position position="283"/>
    </location>
    <ligand>
        <name>Mg(2+)</name>
        <dbReference type="ChEBI" id="CHEBI:18420"/>
    </ligand>
</feature>
<sequence length="399" mass="43191">MASAISIHNTVNGRPTTALLLGSGELGKEVAIELIRLGIKVIACDRYDNAPAMQVAQDKAVINMKDHDELSALIHKVKPDFVIPEIEAISTSTLMELEEKEGLHVVPCAHAAHITMNREAIRTLAAEKLGLPTSKYFFASSLAEIKANIDKIGFPCIMKPTMSSSGKGQSTVKAPEDVEKAWDYALKAGRGGEQRVIVESMVKFDREITLLTVHAVDGIHFCQPIGHRQENGDYRESWQPEPLTDTVLDECKRIASTVVKALGGYGIFGVELFICGDKVIFSELSPRPHDTGMVTLISQDMSEFALHVRALLGLPIGNIAFYGPSASAAVLVKGEGNNLTYSNLDKALSMAPDCAVRIFGKPEIHGERRMGVALARGSDVKDAVAKACAVRDNIVFEAK</sequence>
<comment type="subunit">
    <text evidence="7">Homodimer.</text>
</comment>
<dbReference type="HAMAP" id="MF_01643">
    <property type="entry name" value="PurT"/>
    <property type="match status" value="1"/>
</dbReference>
<dbReference type="Pfam" id="PF22660">
    <property type="entry name" value="RS_preATP-grasp-like"/>
    <property type="match status" value="1"/>
</dbReference>
<dbReference type="RefSeq" id="WP_009144251.1">
    <property type="nucleotide sequence ID" value="NZ_GL831071.1"/>
</dbReference>
<dbReference type="InterPro" id="IPR016185">
    <property type="entry name" value="PreATP-grasp_dom_sf"/>
</dbReference>
<dbReference type="OrthoDB" id="9804625at2"/>
<dbReference type="SUPFAM" id="SSF52440">
    <property type="entry name" value="PreATP-grasp domain"/>
    <property type="match status" value="1"/>
</dbReference>
<feature type="binding site" evidence="7">
    <location>
        <begin position="199"/>
        <end position="202"/>
    </location>
    <ligand>
        <name>ATP</name>
        <dbReference type="ChEBI" id="CHEBI:30616"/>
    </ligand>
</feature>
<dbReference type="NCBIfam" id="NF006766">
    <property type="entry name" value="PRK09288.1"/>
    <property type="match status" value="1"/>
</dbReference>
<dbReference type="STRING" id="762983.HMPREF9444_02111"/>
<evidence type="ECO:0000256" key="7">
    <source>
        <dbReference type="HAMAP-Rule" id="MF_01643"/>
    </source>
</evidence>
<dbReference type="GO" id="GO:0006189">
    <property type="term" value="P:'de novo' IMP biosynthetic process"/>
    <property type="evidence" value="ECO:0007669"/>
    <property type="project" value="UniProtKB-UniRule"/>
</dbReference>
<dbReference type="GO" id="GO:0005524">
    <property type="term" value="F:ATP binding"/>
    <property type="evidence" value="ECO:0007669"/>
    <property type="project" value="UniProtKB-UniRule"/>
</dbReference>
<dbReference type="PANTHER" id="PTHR43055:SF1">
    <property type="entry name" value="FORMATE-DEPENDENT PHOSPHORIBOSYLGLYCINAMIDE FORMYLTRANSFERASE"/>
    <property type="match status" value="1"/>
</dbReference>
<feature type="binding site" evidence="7">
    <location>
        <position position="290"/>
    </location>
    <ligand>
        <name>N(1)-(5-phospho-beta-D-ribosyl)glycinamide</name>
        <dbReference type="ChEBI" id="CHEBI:143788"/>
    </ligand>
</feature>
<name>E8LMW3_SUCHY</name>
<dbReference type="NCBIfam" id="TIGR01142">
    <property type="entry name" value="purT"/>
    <property type="match status" value="1"/>
</dbReference>
<keyword evidence="2 7" id="KW-0479">Metal-binding</keyword>
<dbReference type="Pfam" id="PF21244">
    <property type="entry name" value="PurT_C"/>
    <property type="match status" value="1"/>
</dbReference>
<dbReference type="GO" id="GO:0043815">
    <property type="term" value="F:phosphoribosylglycinamide formyltransferase 2 activity"/>
    <property type="evidence" value="ECO:0007669"/>
    <property type="project" value="UniProtKB-UniRule"/>
</dbReference>
<dbReference type="GO" id="GO:0004644">
    <property type="term" value="F:phosphoribosylglycinamide formyltransferase activity"/>
    <property type="evidence" value="ECO:0007669"/>
    <property type="project" value="UniProtKB-UniRule"/>
</dbReference>
<dbReference type="InterPro" id="IPR005862">
    <property type="entry name" value="PurT"/>
</dbReference>
<evidence type="ECO:0000256" key="4">
    <source>
        <dbReference type="ARBA" id="ARBA00022755"/>
    </source>
</evidence>
<dbReference type="FunFam" id="3.30.470.20:FF:000027">
    <property type="entry name" value="Formate-dependent phosphoribosylglycinamide formyltransferase"/>
    <property type="match status" value="1"/>
</dbReference>
<evidence type="ECO:0000313" key="9">
    <source>
        <dbReference type="EMBL" id="EFY06139.1"/>
    </source>
</evidence>
<dbReference type="Proteomes" id="UP000018458">
    <property type="component" value="Unassembled WGS sequence"/>
</dbReference>
<comment type="function">
    <text evidence="7">Involved in the de novo purine biosynthesis. Catalyzes the transfer of formate to 5-phospho-ribosyl-glycinamide (GAR), producing 5-phospho-ribosyl-N-formylglycinamide (FGAR). Formate is provided by PurU via hydrolysis of 10-formyl-tetrahydrofolate.</text>
</comment>
<organism evidence="9 10">
    <name type="scientific">Succinatimonas hippei (strain DSM 22608 / JCM 16073 / KCTC 15190 / YIT 12066)</name>
    <dbReference type="NCBI Taxonomy" id="762983"/>
    <lineage>
        <taxon>Bacteria</taxon>
        <taxon>Pseudomonadati</taxon>
        <taxon>Pseudomonadota</taxon>
        <taxon>Gammaproteobacteria</taxon>
        <taxon>Aeromonadales</taxon>
        <taxon>Succinivibrionaceae</taxon>
        <taxon>Succinatimonas</taxon>
    </lineage>
</organism>
<feature type="binding site" evidence="7">
    <location>
        <begin position="25"/>
        <end position="26"/>
    </location>
    <ligand>
        <name>N(1)-(5-phospho-beta-D-ribosyl)glycinamide</name>
        <dbReference type="ChEBI" id="CHEBI:143788"/>
    </ligand>
</feature>
<dbReference type="InterPro" id="IPR054350">
    <property type="entry name" value="PurT/PurK_preATP-grasp"/>
</dbReference>
<feature type="binding site" evidence="7">
    <location>
        <position position="361"/>
    </location>
    <ligand>
        <name>N(1)-(5-phospho-beta-D-ribosyl)glycinamide</name>
        <dbReference type="ChEBI" id="CHEBI:143788"/>
    </ligand>
</feature>
<dbReference type="InterPro" id="IPR013815">
    <property type="entry name" value="ATP_grasp_subdomain_1"/>
</dbReference>
<keyword evidence="3 7" id="KW-0547">Nucleotide-binding</keyword>
<keyword evidence="5 7" id="KW-0067">ATP-binding</keyword>
<comment type="catalytic activity">
    <reaction evidence="7">
        <text>N(1)-(5-phospho-beta-D-ribosyl)glycinamide + formate + ATP = N(2)-formyl-N(1)-(5-phospho-beta-D-ribosyl)glycinamide + ADP + phosphate + H(+)</text>
        <dbReference type="Rhea" id="RHEA:24829"/>
        <dbReference type="ChEBI" id="CHEBI:15378"/>
        <dbReference type="ChEBI" id="CHEBI:15740"/>
        <dbReference type="ChEBI" id="CHEBI:30616"/>
        <dbReference type="ChEBI" id="CHEBI:43474"/>
        <dbReference type="ChEBI" id="CHEBI:143788"/>
        <dbReference type="ChEBI" id="CHEBI:147286"/>
        <dbReference type="ChEBI" id="CHEBI:456216"/>
        <dbReference type="EC" id="6.3.1.21"/>
    </reaction>
</comment>